<feature type="domain" description="HTH marR-type" evidence="4">
    <location>
        <begin position="31"/>
        <end position="170"/>
    </location>
</feature>
<dbReference type="Proteomes" id="UP000487268">
    <property type="component" value="Unassembled WGS sequence"/>
</dbReference>
<dbReference type="GO" id="GO:0006950">
    <property type="term" value="P:response to stress"/>
    <property type="evidence" value="ECO:0007669"/>
    <property type="project" value="TreeGrafter"/>
</dbReference>
<organism evidence="5 6">
    <name type="scientific">Actinomadura macrotermitis</name>
    <dbReference type="NCBI Taxonomy" id="2585200"/>
    <lineage>
        <taxon>Bacteria</taxon>
        <taxon>Bacillati</taxon>
        <taxon>Actinomycetota</taxon>
        <taxon>Actinomycetes</taxon>
        <taxon>Streptosporangiales</taxon>
        <taxon>Thermomonosporaceae</taxon>
        <taxon>Actinomadura</taxon>
    </lineage>
</organism>
<dbReference type="InterPro" id="IPR000835">
    <property type="entry name" value="HTH_MarR-typ"/>
</dbReference>
<evidence type="ECO:0000256" key="2">
    <source>
        <dbReference type="ARBA" id="ARBA00023125"/>
    </source>
</evidence>
<evidence type="ECO:0000259" key="4">
    <source>
        <dbReference type="PROSITE" id="PS50995"/>
    </source>
</evidence>
<dbReference type="PANTHER" id="PTHR33164:SF101">
    <property type="entry name" value="TRANSCRIPTIONAL REPRESSOR MPRA"/>
    <property type="match status" value="1"/>
</dbReference>
<keyword evidence="2" id="KW-0238">DNA-binding</keyword>
<comment type="caution">
    <text evidence="5">The sequence shown here is derived from an EMBL/GenBank/DDBJ whole genome shotgun (WGS) entry which is preliminary data.</text>
</comment>
<dbReference type="InterPro" id="IPR036390">
    <property type="entry name" value="WH_DNA-bd_sf"/>
</dbReference>
<keyword evidence="1" id="KW-0805">Transcription regulation</keyword>
<dbReference type="PANTHER" id="PTHR33164">
    <property type="entry name" value="TRANSCRIPTIONAL REGULATOR, MARR FAMILY"/>
    <property type="match status" value="1"/>
</dbReference>
<dbReference type="SMART" id="SM00347">
    <property type="entry name" value="HTH_MARR"/>
    <property type="match status" value="1"/>
</dbReference>
<dbReference type="PROSITE" id="PS50995">
    <property type="entry name" value="HTH_MARR_2"/>
    <property type="match status" value="1"/>
</dbReference>
<evidence type="ECO:0000313" key="5">
    <source>
        <dbReference type="EMBL" id="MQY06663.1"/>
    </source>
</evidence>
<dbReference type="RefSeq" id="WP_328594664.1">
    <property type="nucleotide sequence ID" value="NZ_WEGH01000003.1"/>
</dbReference>
<dbReference type="Gene3D" id="1.10.10.10">
    <property type="entry name" value="Winged helix-like DNA-binding domain superfamily/Winged helix DNA-binding domain"/>
    <property type="match status" value="1"/>
</dbReference>
<dbReference type="SUPFAM" id="SSF46785">
    <property type="entry name" value="Winged helix' DNA-binding domain"/>
    <property type="match status" value="1"/>
</dbReference>
<evidence type="ECO:0000256" key="1">
    <source>
        <dbReference type="ARBA" id="ARBA00023015"/>
    </source>
</evidence>
<reference evidence="5 6" key="1">
    <citation type="submission" date="2019-10" db="EMBL/GenBank/DDBJ databases">
        <title>Actinomadura rubteroloni sp. nov. and Actinomadura macrotermitis sp. nov., isolated from the gut of fungus growing-termite Macrotermes natalensis.</title>
        <authorList>
            <person name="Benndorf R."/>
            <person name="Martin K."/>
            <person name="Kuefner M."/>
            <person name="De Beer W."/>
            <person name="Kaster A.-K."/>
            <person name="Vollmers J."/>
            <person name="Poulsen M."/>
            <person name="Beemelmanns C."/>
        </authorList>
    </citation>
    <scope>NUCLEOTIDE SEQUENCE [LARGE SCALE GENOMIC DNA]</scope>
    <source>
        <strain evidence="5 6">RB68</strain>
    </source>
</reference>
<dbReference type="InterPro" id="IPR039422">
    <property type="entry name" value="MarR/SlyA-like"/>
</dbReference>
<dbReference type="Pfam" id="PF01047">
    <property type="entry name" value="MarR"/>
    <property type="match status" value="1"/>
</dbReference>
<name>A0A7K0BZQ7_9ACTN</name>
<keyword evidence="6" id="KW-1185">Reference proteome</keyword>
<dbReference type="AlphaFoldDB" id="A0A7K0BZQ7"/>
<gene>
    <name evidence="5" type="ORF">ACRB68_47580</name>
</gene>
<dbReference type="InterPro" id="IPR036388">
    <property type="entry name" value="WH-like_DNA-bd_sf"/>
</dbReference>
<sequence>MHINTHPGTDPLVTGIHDRWADQGLPGSPWPFMAVCSIGRLHAIIKKAMDAELQKAGLSRTGYFLLTTLALTATGQARLSTLGRMLMLHPTSVKLTVDQLERAGLVSRSPHPRDRRATLVLVTDAGRELAGAVNQALESPAGALGALGGMHEELFGALQPARLAAGDVDL</sequence>
<dbReference type="EMBL" id="WEGH01000003">
    <property type="protein sequence ID" value="MQY06663.1"/>
    <property type="molecule type" value="Genomic_DNA"/>
</dbReference>
<dbReference type="GO" id="GO:0003677">
    <property type="term" value="F:DNA binding"/>
    <property type="evidence" value="ECO:0007669"/>
    <property type="project" value="UniProtKB-KW"/>
</dbReference>
<proteinExistence type="predicted"/>
<keyword evidence="3" id="KW-0804">Transcription</keyword>
<protein>
    <recommendedName>
        <fullName evidence="4">HTH marR-type domain-containing protein</fullName>
    </recommendedName>
</protein>
<dbReference type="GO" id="GO:0003700">
    <property type="term" value="F:DNA-binding transcription factor activity"/>
    <property type="evidence" value="ECO:0007669"/>
    <property type="project" value="InterPro"/>
</dbReference>
<evidence type="ECO:0000313" key="6">
    <source>
        <dbReference type="Proteomes" id="UP000487268"/>
    </source>
</evidence>
<accession>A0A7K0BZQ7</accession>
<evidence type="ECO:0000256" key="3">
    <source>
        <dbReference type="ARBA" id="ARBA00023163"/>
    </source>
</evidence>
<dbReference type="PROSITE" id="PS01117">
    <property type="entry name" value="HTH_MARR_1"/>
    <property type="match status" value="1"/>
</dbReference>
<dbReference type="InterPro" id="IPR023187">
    <property type="entry name" value="Tscrpt_reg_MarR-type_CS"/>
</dbReference>